<evidence type="ECO:0000256" key="4">
    <source>
        <dbReference type="ARBA" id="ARBA00022898"/>
    </source>
</evidence>
<dbReference type="OrthoDB" id="9808770at2"/>
<keyword evidence="2" id="KW-0032">Aminotransferase</keyword>
<evidence type="ECO:0000256" key="3">
    <source>
        <dbReference type="ARBA" id="ARBA00022679"/>
    </source>
</evidence>
<protein>
    <recommendedName>
        <fullName evidence="5">Aminotransferase class I/classII large domain-containing protein</fullName>
    </recommendedName>
</protein>
<dbReference type="Pfam" id="PF00155">
    <property type="entry name" value="Aminotran_1_2"/>
    <property type="match status" value="1"/>
</dbReference>
<evidence type="ECO:0000256" key="2">
    <source>
        <dbReference type="ARBA" id="ARBA00022576"/>
    </source>
</evidence>
<organism evidence="6 7">
    <name type="scientific">Poseidonibacter parvus</name>
    <dbReference type="NCBI Taxonomy" id="1850254"/>
    <lineage>
        <taxon>Bacteria</taxon>
        <taxon>Pseudomonadati</taxon>
        <taxon>Campylobacterota</taxon>
        <taxon>Epsilonproteobacteria</taxon>
        <taxon>Campylobacterales</taxon>
        <taxon>Arcobacteraceae</taxon>
        <taxon>Poseidonibacter</taxon>
    </lineage>
</organism>
<sequence length="372" mass="42681">MSNKIKRSYIREILDATDVNTISFAGGLPDKELFPLKQLSKASKKVFKNSDCLQYSKSQGLESLREKIASIYTKNLGFFTSKDEILITTGSQQAFDIILKSLDLKQIIVESPSYIGALGAFKILDKEIIDFKKINDLESLLNNSNILYAISDYQNPSTNVYSNKKRKNISNILNKRKSILIEDAAYCFLNFKNKVKTPISKFYEESYHLGSFSKIVAPGLRLGWIRAKKENIEMLLAAKESLDLHSSTFNQMLIDEYLNDNDLFSHISLINKEYKNKMEFMAKCFKRYIPSFKFKKPKGGMFIYGSFKIDSMLLAKEALKENIAFVPAEVFYLNEKSNEARFNFTNASYKEIKKGIKKLSYIVDSFEDKINS</sequence>
<accession>A0A1P8KNG2</accession>
<dbReference type="PANTHER" id="PTHR42790">
    <property type="entry name" value="AMINOTRANSFERASE"/>
    <property type="match status" value="1"/>
</dbReference>
<dbReference type="EMBL" id="CP019070">
    <property type="protein sequence ID" value="APW66110.1"/>
    <property type="molecule type" value="Genomic_DNA"/>
</dbReference>
<dbReference type="InterPro" id="IPR050859">
    <property type="entry name" value="Class-I_PLP-dep_aminotransf"/>
</dbReference>
<feature type="domain" description="Aminotransferase class I/classII large" evidence="5">
    <location>
        <begin position="32"/>
        <end position="358"/>
    </location>
</feature>
<evidence type="ECO:0000313" key="7">
    <source>
        <dbReference type="Proteomes" id="UP000186074"/>
    </source>
</evidence>
<dbReference type="Gene3D" id="3.40.640.10">
    <property type="entry name" value="Type I PLP-dependent aspartate aminotransferase-like (Major domain)"/>
    <property type="match status" value="1"/>
</dbReference>
<dbReference type="GO" id="GO:0008483">
    <property type="term" value="F:transaminase activity"/>
    <property type="evidence" value="ECO:0007669"/>
    <property type="project" value="UniProtKB-KW"/>
</dbReference>
<dbReference type="Gene3D" id="3.90.1150.10">
    <property type="entry name" value="Aspartate Aminotransferase, domain 1"/>
    <property type="match status" value="1"/>
</dbReference>
<dbReference type="GO" id="GO:0030170">
    <property type="term" value="F:pyridoxal phosphate binding"/>
    <property type="evidence" value="ECO:0007669"/>
    <property type="project" value="InterPro"/>
</dbReference>
<dbReference type="GO" id="GO:1901605">
    <property type="term" value="P:alpha-amino acid metabolic process"/>
    <property type="evidence" value="ECO:0007669"/>
    <property type="project" value="TreeGrafter"/>
</dbReference>
<proteinExistence type="predicted"/>
<name>A0A1P8KNG2_9BACT</name>
<dbReference type="RefSeq" id="WP_076087500.1">
    <property type="nucleotide sequence ID" value="NZ_CP019070.1"/>
</dbReference>
<dbReference type="SUPFAM" id="SSF53383">
    <property type="entry name" value="PLP-dependent transferases"/>
    <property type="match status" value="1"/>
</dbReference>
<dbReference type="STRING" id="1850254.LPB137_09675"/>
<dbReference type="CDD" id="cd00609">
    <property type="entry name" value="AAT_like"/>
    <property type="match status" value="1"/>
</dbReference>
<dbReference type="AlphaFoldDB" id="A0A1P8KNG2"/>
<keyword evidence="7" id="KW-1185">Reference proteome</keyword>
<reference evidence="6 7" key="1">
    <citation type="submission" date="2017-01" db="EMBL/GenBank/DDBJ databases">
        <title>Genome sequencing of Arcobacter sp. LPB0137.</title>
        <authorList>
            <person name="Lee G.-W."/>
            <person name="Yi H."/>
        </authorList>
    </citation>
    <scope>NUCLEOTIDE SEQUENCE [LARGE SCALE GENOMIC DNA]</scope>
    <source>
        <strain evidence="6 7">LPB0137</strain>
    </source>
</reference>
<comment type="cofactor">
    <cofactor evidence="1">
        <name>pyridoxal 5'-phosphate</name>
        <dbReference type="ChEBI" id="CHEBI:597326"/>
    </cofactor>
</comment>
<dbReference type="PANTHER" id="PTHR42790:SF19">
    <property type="entry name" value="KYNURENINE_ALPHA-AMINOADIPATE AMINOTRANSFERASE, MITOCHONDRIAL"/>
    <property type="match status" value="1"/>
</dbReference>
<dbReference type="InterPro" id="IPR015421">
    <property type="entry name" value="PyrdxlP-dep_Trfase_major"/>
</dbReference>
<dbReference type="InterPro" id="IPR015422">
    <property type="entry name" value="PyrdxlP-dep_Trfase_small"/>
</dbReference>
<dbReference type="InterPro" id="IPR015424">
    <property type="entry name" value="PyrdxlP-dep_Trfase"/>
</dbReference>
<evidence type="ECO:0000256" key="1">
    <source>
        <dbReference type="ARBA" id="ARBA00001933"/>
    </source>
</evidence>
<evidence type="ECO:0000259" key="5">
    <source>
        <dbReference type="Pfam" id="PF00155"/>
    </source>
</evidence>
<dbReference type="InterPro" id="IPR004839">
    <property type="entry name" value="Aminotransferase_I/II_large"/>
</dbReference>
<evidence type="ECO:0000313" key="6">
    <source>
        <dbReference type="EMBL" id="APW66110.1"/>
    </source>
</evidence>
<keyword evidence="3" id="KW-0808">Transferase</keyword>
<gene>
    <name evidence="6" type="ORF">LPB137_09675</name>
</gene>
<dbReference type="KEGG" id="alp:LPB137_09675"/>
<dbReference type="Proteomes" id="UP000186074">
    <property type="component" value="Chromosome"/>
</dbReference>
<keyword evidence="4" id="KW-0663">Pyridoxal phosphate</keyword>